<feature type="coiled-coil region" evidence="9">
    <location>
        <begin position="552"/>
        <end position="583"/>
    </location>
</feature>
<dbReference type="SMART" id="SM00388">
    <property type="entry name" value="HisKA"/>
    <property type="match status" value="1"/>
</dbReference>
<feature type="domain" description="Histidine kinase" evidence="12">
    <location>
        <begin position="593"/>
        <end position="817"/>
    </location>
</feature>
<dbReference type="InterPro" id="IPR036097">
    <property type="entry name" value="HisK_dim/P_sf"/>
</dbReference>
<dbReference type="SUPFAM" id="SSF47384">
    <property type="entry name" value="Homodimeric domain of signal transducing histidine kinase"/>
    <property type="match status" value="1"/>
</dbReference>
<dbReference type="Proteomes" id="UP001198962">
    <property type="component" value="Unassembled WGS sequence"/>
</dbReference>
<dbReference type="SMART" id="SM00062">
    <property type="entry name" value="PBPb"/>
    <property type="match status" value="2"/>
</dbReference>
<evidence type="ECO:0000259" key="13">
    <source>
        <dbReference type="PROSITE" id="PS50110"/>
    </source>
</evidence>
<dbReference type="SUPFAM" id="SSF52172">
    <property type="entry name" value="CheY-like"/>
    <property type="match status" value="2"/>
</dbReference>
<keyword evidence="9" id="KW-0175">Coiled coil</keyword>
<proteinExistence type="predicted"/>
<evidence type="ECO:0000313" key="14">
    <source>
        <dbReference type="EMBL" id="MCC2164598.1"/>
    </source>
</evidence>
<dbReference type="InterPro" id="IPR011006">
    <property type="entry name" value="CheY-like_superfamily"/>
</dbReference>
<dbReference type="SUPFAM" id="SSF55874">
    <property type="entry name" value="ATPase domain of HSP90 chaperone/DNA topoisomerase II/histidine kinase"/>
    <property type="match status" value="1"/>
</dbReference>
<feature type="modified residue" description="4-aspartylphosphate" evidence="8">
    <location>
        <position position="888"/>
    </location>
</feature>
<evidence type="ECO:0000256" key="4">
    <source>
        <dbReference type="ARBA" id="ARBA00022553"/>
    </source>
</evidence>
<dbReference type="SMART" id="SM00448">
    <property type="entry name" value="REC"/>
    <property type="match status" value="2"/>
</dbReference>
<keyword evidence="10" id="KW-0812">Transmembrane</keyword>
<dbReference type="InterPro" id="IPR005467">
    <property type="entry name" value="His_kinase_dom"/>
</dbReference>
<comment type="caution">
    <text evidence="14">The sequence shown here is derived from an EMBL/GenBank/DDBJ whole genome shotgun (WGS) entry which is preliminary data.</text>
</comment>
<dbReference type="EC" id="2.7.13.3" evidence="2"/>
<dbReference type="AlphaFoldDB" id="A0AAE3DL17"/>
<evidence type="ECO:0000256" key="5">
    <source>
        <dbReference type="ARBA" id="ARBA00022777"/>
    </source>
</evidence>
<dbReference type="GO" id="GO:0000155">
    <property type="term" value="F:phosphorelay sensor kinase activity"/>
    <property type="evidence" value="ECO:0007669"/>
    <property type="project" value="InterPro"/>
</dbReference>
<dbReference type="InterPro" id="IPR003594">
    <property type="entry name" value="HATPase_dom"/>
</dbReference>
<dbReference type="SMART" id="SM00387">
    <property type="entry name" value="HATPase_c"/>
    <property type="match status" value="1"/>
</dbReference>
<feature type="domain" description="Response regulatory" evidence="13">
    <location>
        <begin position="834"/>
        <end position="954"/>
    </location>
</feature>
<dbReference type="Pfam" id="PF00497">
    <property type="entry name" value="SBP_bac_3"/>
    <property type="match status" value="1"/>
</dbReference>
<feature type="transmembrane region" description="Helical" evidence="10">
    <location>
        <begin position="520"/>
        <end position="542"/>
    </location>
</feature>
<sequence length="1093" mass="122868">MIWDGEYIDKFKRNLRRYGCFLLCMMIFSLLPMRASAEEQEHAGEKTDSKVVRVGWYEDSYHITGVNGGRSGYAYEYEQAVAGYTGWQYEYVKGSFGELVRMLEAGEIDLMAALSYTDERAEKMLFSELPMGQERYYLYADLTKKDISMSDLSTLNNKKVIVMEDSIQATQFSEWEKEHRIKTQHINIDSIERAMELTGKHEVDGVISTETPIWVEAGMSAIVTTGGSGIYYGINKNRLDLKEELDNAMRSMEYDKPFYSDDLYKEYLATKSVAVLSTEEKEWLKEHGAILIGYLKDDAGISSLQAESGEVIGVINDYISYATDCLGDHALKFQLVGFDSQDDEIQALNDGKIDMIFHVSQNPNLAEKNNFSLSNTVWSTNPAVITTKTYFDENAENTIAIPKDKLALKWYISYNYPQWKIVEYDTQEDVQKAVRGGEADGFVVRSSRVANYIKDSKFHSVSLIQPENVSFAVKRGNLVLMSILNKTLKSMPSTMLTGALSMYDNRSRKVTVVDFIKDNLLVVATTFILVFLLILLIILSFLKKSLRAEAKAKGAVEQSQELNEKLQKSQEDLRTALLQAESANSAKTTFLNNMSHDIRTPMNAIIGFTSLAASHIDNKELVKDYLKKIGTSSEHLLSLINDVLDMSRIESGRVKIDEKPLHLPDLLHDLRTIIRPSVTSKQLDFLIDTVDVVDEDIIADKLRLTQVILNILSNGVKYNKTGGVLSLRVKQEKKAPKGCATYHFIVRDSGIGISKEFQKHIFENFSREETSTVNCIQGTGLGLAITKKIVEMMGGTIHLESEEGVGSVFDVCLTFRLNGERKIYKKIGSLQGLRVLVADDDTDTCLSVSSMLTEIGMRSEWTVSGKEAVIRAKHAVDMGDEFYAYIIDWLMPDMNGIETVRRIRRVIGDSSPIIILTAYDWSDVEEEAKEAGVTAFCEKPLFMSQLRDILTKPMEINKPKPEDEIHIPAGKKVLLVEDNELNQEIAYEILTQVGLSVEVAGDGTVAVEKMAASKPGQYDLIMMDIQMPIMNGYEATRKIRAMSAQRCKTIPIIAMTANAFEEDRELAKEAGMTGYLAKPIQIDKMLKEISSFL</sequence>
<feature type="domain" description="Response regulatory" evidence="13">
    <location>
        <begin position="972"/>
        <end position="1093"/>
    </location>
</feature>
<gene>
    <name evidence="14" type="ORF">LKD32_06845</name>
</gene>
<organism evidence="14 15">
    <name type="scientific">Brotaphodocola catenula</name>
    <dbReference type="NCBI Taxonomy" id="2885361"/>
    <lineage>
        <taxon>Bacteria</taxon>
        <taxon>Bacillati</taxon>
        <taxon>Bacillota</taxon>
        <taxon>Clostridia</taxon>
        <taxon>Lachnospirales</taxon>
        <taxon>Lachnospiraceae</taxon>
        <taxon>Brotaphodocola</taxon>
    </lineage>
</organism>
<keyword evidence="5" id="KW-0808">Transferase</keyword>
<evidence type="ECO:0000256" key="6">
    <source>
        <dbReference type="ARBA" id="ARBA00023012"/>
    </source>
</evidence>
<comment type="function">
    <text evidence="7">May play the central regulatory role in sporulation. It may be an element of the effector pathway responsible for the activation of sporulation genes in response to nutritional stress. Spo0A may act in concert with spo0H (a sigma factor) to control the expression of some genes that are critical to the sporulation process.</text>
</comment>
<keyword evidence="10" id="KW-1133">Transmembrane helix</keyword>
<dbReference type="Pfam" id="PF00512">
    <property type="entry name" value="HisKA"/>
    <property type="match status" value="1"/>
</dbReference>
<dbReference type="CDD" id="cd00082">
    <property type="entry name" value="HisKA"/>
    <property type="match status" value="1"/>
</dbReference>
<keyword evidence="4 8" id="KW-0597">Phosphoprotein</keyword>
<dbReference type="Gene3D" id="3.40.50.2300">
    <property type="match status" value="2"/>
</dbReference>
<evidence type="ECO:0000256" key="3">
    <source>
        <dbReference type="ARBA" id="ARBA00018672"/>
    </source>
</evidence>
<accession>A0AAE3DL17</accession>
<evidence type="ECO:0000313" key="15">
    <source>
        <dbReference type="Proteomes" id="UP001198962"/>
    </source>
</evidence>
<dbReference type="PANTHER" id="PTHR45339">
    <property type="entry name" value="HYBRID SIGNAL TRANSDUCTION HISTIDINE KINASE J"/>
    <property type="match status" value="1"/>
</dbReference>
<evidence type="ECO:0000256" key="9">
    <source>
        <dbReference type="SAM" id="Coils"/>
    </source>
</evidence>
<evidence type="ECO:0000259" key="12">
    <source>
        <dbReference type="PROSITE" id="PS50109"/>
    </source>
</evidence>
<protein>
    <recommendedName>
        <fullName evidence="3">Stage 0 sporulation protein A homolog</fullName>
        <ecNumber evidence="2">2.7.13.3</ecNumber>
    </recommendedName>
</protein>
<dbReference type="CDD" id="cd17546">
    <property type="entry name" value="REC_hyHK_CKI1_RcsC-like"/>
    <property type="match status" value="2"/>
</dbReference>
<name>A0AAE3DL17_9FIRM</name>
<feature type="signal peptide" evidence="11">
    <location>
        <begin position="1"/>
        <end position="37"/>
    </location>
</feature>
<dbReference type="Pfam" id="PF00072">
    <property type="entry name" value="Response_reg"/>
    <property type="match status" value="2"/>
</dbReference>
<keyword evidence="6" id="KW-0902">Two-component regulatory system</keyword>
<dbReference type="Gene3D" id="3.40.190.10">
    <property type="entry name" value="Periplasmic binding protein-like II"/>
    <property type="match status" value="4"/>
</dbReference>
<keyword evidence="5" id="KW-0418">Kinase</keyword>
<feature type="chain" id="PRO_5041931238" description="Stage 0 sporulation protein A homolog" evidence="11">
    <location>
        <begin position="38"/>
        <end position="1093"/>
    </location>
</feature>
<comment type="catalytic activity">
    <reaction evidence="1">
        <text>ATP + protein L-histidine = ADP + protein N-phospho-L-histidine.</text>
        <dbReference type="EC" id="2.7.13.3"/>
    </reaction>
</comment>
<dbReference type="PANTHER" id="PTHR45339:SF1">
    <property type="entry name" value="HYBRID SIGNAL TRANSDUCTION HISTIDINE KINASE J"/>
    <property type="match status" value="1"/>
</dbReference>
<evidence type="ECO:0000256" key="10">
    <source>
        <dbReference type="SAM" id="Phobius"/>
    </source>
</evidence>
<dbReference type="InterPro" id="IPR036890">
    <property type="entry name" value="HATPase_C_sf"/>
</dbReference>
<evidence type="ECO:0000256" key="2">
    <source>
        <dbReference type="ARBA" id="ARBA00012438"/>
    </source>
</evidence>
<dbReference type="PROSITE" id="PS50109">
    <property type="entry name" value="HIS_KIN"/>
    <property type="match status" value="1"/>
</dbReference>
<evidence type="ECO:0000256" key="7">
    <source>
        <dbReference type="ARBA" id="ARBA00024867"/>
    </source>
</evidence>
<reference evidence="14" key="1">
    <citation type="submission" date="2021-10" db="EMBL/GenBank/DDBJ databases">
        <title>Anaerobic single-cell dispensing facilitates the cultivation of human gut bacteria.</title>
        <authorList>
            <person name="Afrizal A."/>
        </authorList>
    </citation>
    <scope>NUCLEOTIDE SEQUENCE</scope>
    <source>
        <strain evidence="14">CLA-AA-H274</strain>
    </source>
</reference>
<evidence type="ECO:0000256" key="8">
    <source>
        <dbReference type="PROSITE-ProRule" id="PRU00169"/>
    </source>
</evidence>
<dbReference type="PROSITE" id="PS50110">
    <property type="entry name" value="RESPONSE_REGULATORY"/>
    <property type="match status" value="2"/>
</dbReference>
<keyword evidence="15" id="KW-1185">Reference proteome</keyword>
<dbReference type="InterPro" id="IPR001638">
    <property type="entry name" value="Solute-binding_3/MltF_N"/>
</dbReference>
<dbReference type="Gene3D" id="3.30.565.10">
    <property type="entry name" value="Histidine kinase-like ATPase, C-terminal domain"/>
    <property type="match status" value="1"/>
</dbReference>
<evidence type="ECO:0000256" key="1">
    <source>
        <dbReference type="ARBA" id="ARBA00000085"/>
    </source>
</evidence>
<keyword evidence="11" id="KW-0732">Signal</keyword>
<dbReference type="Pfam" id="PF02518">
    <property type="entry name" value="HATPase_c"/>
    <property type="match status" value="1"/>
</dbReference>
<dbReference type="EMBL" id="JAJEPU010000016">
    <property type="protein sequence ID" value="MCC2164598.1"/>
    <property type="molecule type" value="Genomic_DNA"/>
</dbReference>
<feature type="modified residue" description="4-aspartylphosphate" evidence="8">
    <location>
        <position position="1024"/>
    </location>
</feature>
<dbReference type="RefSeq" id="WP_308451210.1">
    <property type="nucleotide sequence ID" value="NZ_JAJEPU010000016.1"/>
</dbReference>
<dbReference type="InterPro" id="IPR001789">
    <property type="entry name" value="Sig_transdc_resp-reg_receiver"/>
</dbReference>
<dbReference type="InterPro" id="IPR003661">
    <property type="entry name" value="HisK_dim/P_dom"/>
</dbReference>
<dbReference type="PRINTS" id="PR00344">
    <property type="entry name" value="BCTRLSENSOR"/>
</dbReference>
<dbReference type="InterPro" id="IPR004358">
    <property type="entry name" value="Sig_transdc_His_kin-like_C"/>
</dbReference>
<dbReference type="Gene3D" id="1.10.287.130">
    <property type="match status" value="1"/>
</dbReference>
<dbReference type="SUPFAM" id="SSF53850">
    <property type="entry name" value="Periplasmic binding protein-like II"/>
    <property type="match status" value="2"/>
</dbReference>
<evidence type="ECO:0000256" key="11">
    <source>
        <dbReference type="SAM" id="SignalP"/>
    </source>
</evidence>
<keyword evidence="10" id="KW-0472">Membrane</keyword>